<evidence type="ECO:0000256" key="10">
    <source>
        <dbReference type="HAMAP-Rule" id="MF_00568"/>
    </source>
</evidence>
<gene>
    <name evidence="10" type="primary">nadA</name>
    <name evidence="11" type="ORF">SAMN02745227_02066</name>
</gene>
<dbReference type="Gene3D" id="3.40.50.10800">
    <property type="entry name" value="NadA-like"/>
    <property type="match status" value="3"/>
</dbReference>
<dbReference type="OrthoDB" id="9801204at2"/>
<dbReference type="HAMAP" id="MF_00568">
    <property type="entry name" value="NadA_type2"/>
    <property type="match status" value="1"/>
</dbReference>
<dbReference type="EC" id="2.5.1.72" evidence="2 10"/>
<evidence type="ECO:0000256" key="7">
    <source>
        <dbReference type="ARBA" id="ARBA00022723"/>
    </source>
</evidence>
<dbReference type="InterPro" id="IPR036094">
    <property type="entry name" value="NadA_sf"/>
</dbReference>
<keyword evidence="5 10" id="KW-0662">Pyridine nucleotide biosynthesis</keyword>
<dbReference type="SUPFAM" id="SSF142754">
    <property type="entry name" value="NadA-like"/>
    <property type="match status" value="1"/>
</dbReference>
<dbReference type="FunFam" id="3.40.50.10800:FF:000003">
    <property type="entry name" value="Quinolinate synthase A"/>
    <property type="match status" value="1"/>
</dbReference>
<evidence type="ECO:0000256" key="8">
    <source>
        <dbReference type="ARBA" id="ARBA00023004"/>
    </source>
</evidence>
<comment type="cofactor">
    <cofactor evidence="10">
        <name>[4Fe-4S] cluster</name>
        <dbReference type="ChEBI" id="CHEBI:49883"/>
    </cofactor>
    <text evidence="10">Binds 1 [4Fe-4S] cluster per subunit.</text>
</comment>
<feature type="binding site" evidence="10">
    <location>
        <position position="44"/>
    </location>
    <ligand>
        <name>iminosuccinate</name>
        <dbReference type="ChEBI" id="CHEBI:77875"/>
    </ligand>
</feature>
<evidence type="ECO:0000313" key="12">
    <source>
        <dbReference type="Proteomes" id="UP000243547"/>
    </source>
</evidence>
<evidence type="ECO:0000256" key="6">
    <source>
        <dbReference type="ARBA" id="ARBA00022679"/>
    </source>
</evidence>
<dbReference type="GO" id="GO:0051539">
    <property type="term" value="F:4 iron, 4 sulfur cluster binding"/>
    <property type="evidence" value="ECO:0007669"/>
    <property type="project" value="UniProtKB-KW"/>
</dbReference>
<keyword evidence="8 10" id="KW-0408">Iron</keyword>
<dbReference type="AlphaFoldDB" id="A0A1M6RLV1"/>
<protein>
    <recommendedName>
        <fullName evidence="2 10">Quinolinate synthase</fullName>
        <ecNumber evidence="2 10">2.5.1.72</ecNumber>
    </recommendedName>
</protein>
<evidence type="ECO:0000256" key="4">
    <source>
        <dbReference type="ARBA" id="ARBA00022490"/>
    </source>
</evidence>
<evidence type="ECO:0000313" key="11">
    <source>
        <dbReference type="EMBL" id="SHK33327.1"/>
    </source>
</evidence>
<dbReference type="GO" id="GO:0008987">
    <property type="term" value="F:quinolinate synthetase A activity"/>
    <property type="evidence" value="ECO:0007669"/>
    <property type="project" value="UniProtKB-UniRule"/>
</dbReference>
<dbReference type="GO" id="GO:0046872">
    <property type="term" value="F:metal ion binding"/>
    <property type="evidence" value="ECO:0007669"/>
    <property type="project" value="UniProtKB-KW"/>
</dbReference>
<feature type="binding site" evidence="10">
    <location>
        <position position="217"/>
    </location>
    <ligand>
        <name>iminosuccinate</name>
        <dbReference type="ChEBI" id="CHEBI:77875"/>
    </ligand>
</feature>
<keyword evidence="9 10" id="KW-0411">Iron-sulfur</keyword>
<proteinExistence type="inferred from homology"/>
<name>A0A1M6RLV1_9FIRM</name>
<dbReference type="GO" id="GO:0034628">
    <property type="term" value="P:'de novo' NAD+ biosynthetic process from L-aspartate"/>
    <property type="evidence" value="ECO:0007669"/>
    <property type="project" value="TreeGrafter"/>
</dbReference>
<dbReference type="EMBL" id="FRAI01000034">
    <property type="protein sequence ID" value="SHK33327.1"/>
    <property type="molecule type" value="Genomic_DNA"/>
</dbReference>
<keyword evidence="3 10" id="KW-0004">4Fe-4S</keyword>
<dbReference type="Proteomes" id="UP000243547">
    <property type="component" value="Unassembled WGS sequence"/>
</dbReference>
<dbReference type="RefSeq" id="WP_072908523.1">
    <property type="nucleotide sequence ID" value="NZ_FRAI01000034.1"/>
</dbReference>
<dbReference type="UniPathway" id="UPA00253">
    <property type="reaction ID" value="UER00327"/>
</dbReference>
<evidence type="ECO:0000256" key="9">
    <source>
        <dbReference type="ARBA" id="ARBA00023014"/>
    </source>
</evidence>
<feature type="binding site" evidence="10">
    <location>
        <position position="262"/>
    </location>
    <ligand>
        <name>[4Fe-4S] cluster</name>
        <dbReference type="ChEBI" id="CHEBI:49883"/>
    </ligand>
</feature>
<sequence>MAIKDFNILNSEINRLKKEKNAIILAHYYQRPEIQDIADFVGDSFGLSQKAAGTDADVIVFCGVHFMAESAAILSPDKIVILPEPKAGCPMADMADVDSLRELKKKHPDATVVGYVNTTAAVKAECDICCTSANVLKVINSIPNDKIIYVPDRNMADYIAKMTDKKIIPWEGYCYTHDRLTKEEVLKAYEKYPHAKIVVHPECRREVVEVAHEVTGTSGMFKYIEKTDAKTYIIGTEEGLGHALKKQFPDKEFIFPSKNLICANMKANTLEKVYKSLLTLEPVITVDDEIRQKAKKALDRMLEVK</sequence>
<dbReference type="InterPro" id="IPR023066">
    <property type="entry name" value="Quinolinate_synth_type2"/>
</dbReference>
<organism evidence="11 12">
    <name type="scientific">Anaerobranca californiensis DSM 14826</name>
    <dbReference type="NCBI Taxonomy" id="1120989"/>
    <lineage>
        <taxon>Bacteria</taxon>
        <taxon>Bacillati</taxon>
        <taxon>Bacillota</taxon>
        <taxon>Clostridia</taxon>
        <taxon>Eubacteriales</taxon>
        <taxon>Proteinivoracaceae</taxon>
        <taxon>Anaerobranca</taxon>
    </lineage>
</organism>
<dbReference type="Pfam" id="PF02445">
    <property type="entry name" value="NadA"/>
    <property type="match status" value="1"/>
</dbReference>
<dbReference type="NCBIfam" id="NF006878">
    <property type="entry name" value="PRK09375.1-2"/>
    <property type="match status" value="1"/>
</dbReference>
<feature type="binding site" evidence="10">
    <location>
        <position position="27"/>
    </location>
    <ligand>
        <name>iminosuccinate</name>
        <dbReference type="ChEBI" id="CHEBI:77875"/>
    </ligand>
</feature>
<feature type="binding site" evidence="10">
    <location>
        <position position="89"/>
    </location>
    <ligand>
        <name>[4Fe-4S] cluster</name>
        <dbReference type="ChEBI" id="CHEBI:49883"/>
    </ligand>
</feature>
<comment type="pathway">
    <text evidence="1 10">Cofactor biosynthesis; NAD(+) biosynthesis; quinolinate from iminoaspartate: step 1/1.</text>
</comment>
<dbReference type="PANTHER" id="PTHR30573:SF0">
    <property type="entry name" value="QUINOLINATE SYNTHASE, CHLOROPLASTIC"/>
    <property type="match status" value="1"/>
</dbReference>
<comment type="similarity">
    <text evidence="10">Belongs to the quinolinate synthase family. Type 2 subfamily.</text>
</comment>
<evidence type="ECO:0000256" key="3">
    <source>
        <dbReference type="ARBA" id="ARBA00022485"/>
    </source>
</evidence>
<comment type="subcellular location">
    <subcellularLocation>
        <location evidence="10">Cytoplasm</location>
    </subcellularLocation>
</comment>
<dbReference type="InterPro" id="IPR003473">
    <property type="entry name" value="NadA"/>
</dbReference>
<evidence type="ECO:0000256" key="2">
    <source>
        <dbReference type="ARBA" id="ARBA00012669"/>
    </source>
</evidence>
<keyword evidence="6 10" id="KW-0808">Transferase</keyword>
<feature type="binding site" evidence="10">
    <location>
        <begin position="115"/>
        <end position="117"/>
    </location>
    <ligand>
        <name>iminosuccinate</name>
        <dbReference type="ChEBI" id="CHEBI:77875"/>
    </ligand>
</feature>
<keyword evidence="4 10" id="KW-0963">Cytoplasm</keyword>
<feature type="binding site" evidence="10">
    <location>
        <begin position="200"/>
        <end position="202"/>
    </location>
    <ligand>
        <name>iminosuccinate</name>
        <dbReference type="ChEBI" id="CHEBI:77875"/>
    </ligand>
</feature>
<comment type="catalytic activity">
    <reaction evidence="10">
        <text>iminosuccinate + dihydroxyacetone phosphate = quinolinate + phosphate + 2 H2O + H(+)</text>
        <dbReference type="Rhea" id="RHEA:25888"/>
        <dbReference type="ChEBI" id="CHEBI:15377"/>
        <dbReference type="ChEBI" id="CHEBI:15378"/>
        <dbReference type="ChEBI" id="CHEBI:29959"/>
        <dbReference type="ChEBI" id="CHEBI:43474"/>
        <dbReference type="ChEBI" id="CHEBI:57642"/>
        <dbReference type="ChEBI" id="CHEBI:77875"/>
        <dbReference type="EC" id="2.5.1.72"/>
    </reaction>
</comment>
<comment type="function">
    <text evidence="10">Catalyzes the condensation of iminoaspartate with dihydroxyacetone phosphate to form quinolinate.</text>
</comment>
<dbReference type="PANTHER" id="PTHR30573">
    <property type="entry name" value="QUINOLINATE SYNTHETASE A"/>
    <property type="match status" value="1"/>
</dbReference>
<reference evidence="12" key="1">
    <citation type="submission" date="2016-11" db="EMBL/GenBank/DDBJ databases">
        <authorList>
            <person name="Varghese N."/>
            <person name="Submissions S."/>
        </authorList>
    </citation>
    <scope>NUCLEOTIDE SEQUENCE [LARGE SCALE GENOMIC DNA]</scope>
    <source>
        <strain evidence="12">DSM 14826</strain>
    </source>
</reference>
<accession>A0A1M6RLV1</accession>
<evidence type="ECO:0000256" key="1">
    <source>
        <dbReference type="ARBA" id="ARBA00005065"/>
    </source>
</evidence>
<feature type="binding site" evidence="10">
    <location>
        <position position="174"/>
    </location>
    <ligand>
        <name>[4Fe-4S] cluster</name>
        <dbReference type="ChEBI" id="CHEBI:49883"/>
    </ligand>
</feature>
<keyword evidence="12" id="KW-1185">Reference proteome</keyword>
<evidence type="ECO:0000256" key="5">
    <source>
        <dbReference type="ARBA" id="ARBA00022642"/>
    </source>
</evidence>
<feature type="binding site" evidence="10">
    <location>
        <position position="132"/>
    </location>
    <ligand>
        <name>iminosuccinate</name>
        <dbReference type="ChEBI" id="CHEBI:77875"/>
    </ligand>
</feature>
<keyword evidence="7 10" id="KW-0479">Metal-binding</keyword>
<dbReference type="NCBIfam" id="TIGR00550">
    <property type="entry name" value="nadA"/>
    <property type="match status" value="1"/>
</dbReference>
<dbReference type="STRING" id="1120989.SAMN02745227_02066"/>
<dbReference type="GO" id="GO:0005737">
    <property type="term" value="C:cytoplasm"/>
    <property type="evidence" value="ECO:0007669"/>
    <property type="project" value="UniProtKB-SubCell"/>
</dbReference>